<evidence type="ECO:0000313" key="1">
    <source>
        <dbReference type="EMBL" id="DAA03454.1"/>
    </source>
</evidence>
<dbReference type="AlphaFoldDB" id="Q6II12"/>
<gene>
    <name evidence="1" type="ORF">HDC20082</name>
</gene>
<protein>
    <submittedName>
        <fullName evidence="1">HDC20082</fullName>
    </submittedName>
</protein>
<reference evidence="1" key="1">
    <citation type="journal article" date="2003" name="Genome Biol.">
        <title>An integrated gene annotation and transcriptional profiling approach towards the full gene content of the Drosophila genome.</title>
        <authorList>
            <person name="Hild M."/>
            <person name="Beckmann B."/>
            <person name="Haas S.A."/>
            <person name="Koch B."/>
            <person name="Solovyev V."/>
            <person name="Busold C."/>
            <person name="Fellenberg K."/>
            <person name="Boutros M."/>
            <person name="Vingron M."/>
            <person name="Sauer F."/>
            <person name="Hoheisel J.D."/>
            <person name="Paro R."/>
        </authorList>
    </citation>
    <scope>NUCLEOTIDE SEQUENCE</scope>
</reference>
<sequence length="177" mass="19198">MCEYLQLSVLQSSRKILALQLVRLCFSGLHITGPGQDENRRVECSPCSPSTGPRVCGLEGLEGLQDVELAGMTCQLALKHCDIDFHSTDFELSFSDGPTISGISTCPASRTIEFPGASYCDQMLPNWNFHIAPFAKECGRTSLSSFLAISHPCSCHGGLADLEQLVGHQEMWAKSSS</sequence>
<accession>Q6II12</accession>
<name>Q6II12_DROME</name>
<organism evidence="1">
    <name type="scientific">Drosophila melanogaster</name>
    <name type="common">Fruit fly</name>
    <dbReference type="NCBI Taxonomy" id="7227"/>
    <lineage>
        <taxon>Eukaryota</taxon>
        <taxon>Metazoa</taxon>
        <taxon>Ecdysozoa</taxon>
        <taxon>Arthropoda</taxon>
        <taxon>Hexapoda</taxon>
        <taxon>Insecta</taxon>
        <taxon>Pterygota</taxon>
        <taxon>Neoptera</taxon>
        <taxon>Endopterygota</taxon>
        <taxon>Diptera</taxon>
        <taxon>Brachycera</taxon>
        <taxon>Muscomorpha</taxon>
        <taxon>Ephydroidea</taxon>
        <taxon>Drosophilidae</taxon>
        <taxon>Drosophila</taxon>
        <taxon>Sophophora</taxon>
    </lineage>
</organism>
<proteinExistence type="predicted"/>
<dbReference type="EMBL" id="BK003254">
    <property type="protein sequence ID" value="DAA03454.1"/>
    <property type="molecule type" value="Genomic_DNA"/>
</dbReference>